<evidence type="ECO:0000256" key="2">
    <source>
        <dbReference type="SAM" id="Phobius"/>
    </source>
</evidence>
<name>A0AAD7IKG1_9AGAR</name>
<feature type="compositionally biased region" description="Polar residues" evidence="1">
    <location>
        <begin position="346"/>
        <end position="358"/>
    </location>
</feature>
<feature type="transmembrane region" description="Helical" evidence="2">
    <location>
        <begin position="125"/>
        <end position="146"/>
    </location>
</feature>
<feature type="transmembrane region" description="Helical" evidence="2">
    <location>
        <begin position="12"/>
        <end position="29"/>
    </location>
</feature>
<gene>
    <name evidence="3" type="ORF">B0H16DRAFT_998603</name>
</gene>
<organism evidence="3 4">
    <name type="scientific">Mycena metata</name>
    <dbReference type="NCBI Taxonomy" id="1033252"/>
    <lineage>
        <taxon>Eukaryota</taxon>
        <taxon>Fungi</taxon>
        <taxon>Dikarya</taxon>
        <taxon>Basidiomycota</taxon>
        <taxon>Agaricomycotina</taxon>
        <taxon>Agaricomycetes</taxon>
        <taxon>Agaricomycetidae</taxon>
        <taxon>Agaricales</taxon>
        <taxon>Marasmiineae</taxon>
        <taxon>Mycenaceae</taxon>
        <taxon>Mycena</taxon>
    </lineage>
</organism>
<keyword evidence="4" id="KW-1185">Reference proteome</keyword>
<protein>
    <submittedName>
        <fullName evidence="3">Uncharacterized protein</fullName>
    </submittedName>
</protein>
<proteinExistence type="predicted"/>
<dbReference type="Proteomes" id="UP001215598">
    <property type="component" value="Unassembled WGS sequence"/>
</dbReference>
<reference evidence="3" key="1">
    <citation type="submission" date="2023-03" db="EMBL/GenBank/DDBJ databases">
        <title>Massive genome expansion in bonnet fungi (Mycena s.s.) driven by repeated elements and novel gene families across ecological guilds.</title>
        <authorList>
            <consortium name="Lawrence Berkeley National Laboratory"/>
            <person name="Harder C.B."/>
            <person name="Miyauchi S."/>
            <person name="Viragh M."/>
            <person name="Kuo A."/>
            <person name="Thoen E."/>
            <person name="Andreopoulos B."/>
            <person name="Lu D."/>
            <person name="Skrede I."/>
            <person name="Drula E."/>
            <person name="Henrissat B."/>
            <person name="Morin E."/>
            <person name="Kohler A."/>
            <person name="Barry K."/>
            <person name="LaButti K."/>
            <person name="Morin E."/>
            <person name="Salamov A."/>
            <person name="Lipzen A."/>
            <person name="Mereny Z."/>
            <person name="Hegedus B."/>
            <person name="Baldrian P."/>
            <person name="Stursova M."/>
            <person name="Weitz H."/>
            <person name="Taylor A."/>
            <person name="Grigoriev I.V."/>
            <person name="Nagy L.G."/>
            <person name="Martin F."/>
            <person name="Kauserud H."/>
        </authorList>
    </citation>
    <scope>NUCLEOTIDE SEQUENCE</scope>
    <source>
        <strain evidence="3">CBHHK182m</strain>
    </source>
</reference>
<accession>A0AAD7IKG1</accession>
<evidence type="ECO:0000313" key="4">
    <source>
        <dbReference type="Proteomes" id="UP001215598"/>
    </source>
</evidence>
<dbReference type="EMBL" id="JARKIB010000089">
    <property type="protein sequence ID" value="KAJ7743832.1"/>
    <property type="molecule type" value="Genomic_DNA"/>
</dbReference>
<comment type="caution">
    <text evidence="3">The sequence shown here is derived from an EMBL/GenBank/DDBJ whole genome shotgun (WGS) entry which is preliminary data.</text>
</comment>
<evidence type="ECO:0000256" key="1">
    <source>
        <dbReference type="SAM" id="MobiDB-lite"/>
    </source>
</evidence>
<keyword evidence="2" id="KW-1133">Transmembrane helix</keyword>
<sequence length="405" mass="45516">MNADMQGYIVRLSNFITHVGAAIFVAWSADSPRSAYKLLLGQIFVMFIAMLVAVKRNQLSIDDAHFAVILTRSPLCIYCMLLVLPRLFVTALAGKASNTVRNLGLLWTQPALAWTGLQTDLYSRAVFDGCFGALVLTLCLVLNVSVRLNGHLKFYSAVQCGVEDCWGPHVDPDPSIVYRWSALFIISFPTYECVLARHQKLRWKLMGILAGHPSIRKLIYGKCGICGFFATWYIAVKLHPWIPFLYAVIWFHDWSRKLNLLTVEADFELSYGQFLAIAPAVLVTWQCLGLAMERRSDIWTIPALFLRDVVWILTGKGESWGAEEVEVENIWKLFPADEVVDEPGLPSQQPRDQPSATPSPRGLRRREQRAPNKRAPDVVMLPEVDLGQDISLQTLEDAIVALGQQ</sequence>
<feature type="transmembrane region" description="Helical" evidence="2">
    <location>
        <begin position="271"/>
        <end position="291"/>
    </location>
</feature>
<keyword evidence="2" id="KW-0472">Membrane</keyword>
<feature type="transmembrane region" description="Helical" evidence="2">
    <location>
        <begin position="35"/>
        <end position="54"/>
    </location>
</feature>
<evidence type="ECO:0000313" key="3">
    <source>
        <dbReference type="EMBL" id="KAJ7743832.1"/>
    </source>
</evidence>
<feature type="region of interest" description="Disordered" evidence="1">
    <location>
        <begin position="342"/>
        <end position="378"/>
    </location>
</feature>
<feature type="transmembrane region" description="Helical" evidence="2">
    <location>
        <begin position="75"/>
        <end position="94"/>
    </location>
</feature>
<keyword evidence="2" id="KW-0812">Transmembrane</keyword>
<dbReference type="AlphaFoldDB" id="A0AAD7IKG1"/>
<feature type="transmembrane region" description="Helical" evidence="2">
    <location>
        <begin position="225"/>
        <end position="251"/>
    </location>
</feature>